<dbReference type="InterPro" id="IPR001789">
    <property type="entry name" value="Sig_transdc_resp-reg_receiver"/>
</dbReference>
<dbReference type="PROSITE" id="PS50110">
    <property type="entry name" value="RESPONSE_REGULATORY"/>
    <property type="match status" value="1"/>
</dbReference>
<evidence type="ECO:0000313" key="8">
    <source>
        <dbReference type="Proteomes" id="UP000541535"/>
    </source>
</evidence>
<gene>
    <name evidence="7" type="ORF">FHS03_003867</name>
</gene>
<evidence type="ECO:0000256" key="4">
    <source>
        <dbReference type="PROSITE-ProRule" id="PRU00169"/>
    </source>
</evidence>
<dbReference type="SUPFAM" id="SSF46894">
    <property type="entry name" value="C-terminal effector domain of the bipartite response regulators"/>
    <property type="match status" value="1"/>
</dbReference>
<keyword evidence="1" id="KW-0805">Transcription regulation</keyword>
<feature type="domain" description="Response regulatory" evidence="6">
    <location>
        <begin position="4"/>
        <end position="120"/>
    </location>
</feature>
<protein>
    <submittedName>
        <fullName evidence="7">DNA-binding NarL/FixJ family response regulator</fullName>
    </submittedName>
</protein>
<keyword evidence="2 7" id="KW-0238">DNA-binding</keyword>
<keyword evidence="3" id="KW-0804">Transcription</keyword>
<keyword evidence="8" id="KW-1185">Reference proteome</keyword>
<dbReference type="Gene3D" id="3.40.50.2300">
    <property type="match status" value="1"/>
</dbReference>
<evidence type="ECO:0000259" key="5">
    <source>
        <dbReference type="PROSITE" id="PS50043"/>
    </source>
</evidence>
<dbReference type="SUPFAM" id="SSF52172">
    <property type="entry name" value="CheY-like"/>
    <property type="match status" value="1"/>
</dbReference>
<dbReference type="InterPro" id="IPR016032">
    <property type="entry name" value="Sig_transdc_resp-reg_C-effctor"/>
</dbReference>
<dbReference type="PANTHER" id="PTHR44688">
    <property type="entry name" value="DNA-BINDING TRANSCRIPTIONAL ACTIVATOR DEVR_DOSR"/>
    <property type="match status" value="1"/>
</dbReference>
<organism evidence="7 8">
    <name type="scientific">Pseudoduganella violacea</name>
    <dbReference type="NCBI Taxonomy" id="1715466"/>
    <lineage>
        <taxon>Bacteria</taxon>
        <taxon>Pseudomonadati</taxon>
        <taxon>Pseudomonadota</taxon>
        <taxon>Betaproteobacteria</taxon>
        <taxon>Burkholderiales</taxon>
        <taxon>Oxalobacteraceae</taxon>
        <taxon>Telluria group</taxon>
        <taxon>Pseudoduganella</taxon>
    </lineage>
</organism>
<accession>A0A7W5BCT8</accession>
<dbReference type="PANTHER" id="PTHR44688:SF16">
    <property type="entry name" value="DNA-BINDING TRANSCRIPTIONAL ACTIVATOR DEVR_DOSR"/>
    <property type="match status" value="1"/>
</dbReference>
<feature type="domain" description="HTH luxR-type" evidence="5">
    <location>
        <begin position="143"/>
        <end position="208"/>
    </location>
</feature>
<dbReference type="GO" id="GO:0000160">
    <property type="term" value="P:phosphorelay signal transduction system"/>
    <property type="evidence" value="ECO:0007669"/>
    <property type="project" value="InterPro"/>
</dbReference>
<dbReference type="PRINTS" id="PR00038">
    <property type="entry name" value="HTHLUXR"/>
</dbReference>
<dbReference type="GO" id="GO:0006355">
    <property type="term" value="P:regulation of DNA-templated transcription"/>
    <property type="evidence" value="ECO:0007669"/>
    <property type="project" value="InterPro"/>
</dbReference>
<dbReference type="AlphaFoldDB" id="A0A7W5BCT8"/>
<evidence type="ECO:0000256" key="2">
    <source>
        <dbReference type="ARBA" id="ARBA00023125"/>
    </source>
</evidence>
<reference evidence="7 8" key="1">
    <citation type="submission" date="2020-08" db="EMBL/GenBank/DDBJ databases">
        <title>Genomic Encyclopedia of Type Strains, Phase III (KMG-III): the genomes of soil and plant-associated and newly described type strains.</title>
        <authorList>
            <person name="Whitman W."/>
        </authorList>
    </citation>
    <scope>NUCLEOTIDE SEQUENCE [LARGE SCALE GENOMIC DNA]</scope>
    <source>
        <strain evidence="7 8">CECT 8897</strain>
    </source>
</reference>
<dbReference type="GO" id="GO:0003677">
    <property type="term" value="F:DNA binding"/>
    <property type="evidence" value="ECO:0007669"/>
    <property type="project" value="UniProtKB-KW"/>
</dbReference>
<dbReference type="RefSeq" id="WP_183442555.1">
    <property type="nucleotide sequence ID" value="NZ_JACHXD010000011.1"/>
</dbReference>
<dbReference type="SMART" id="SM00421">
    <property type="entry name" value="HTH_LUXR"/>
    <property type="match status" value="1"/>
</dbReference>
<evidence type="ECO:0000256" key="1">
    <source>
        <dbReference type="ARBA" id="ARBA00023015"/>
    </source>
</evidence>
<evidence type="ECO:0000313" key="7">
    <source>
        <dbReference type="EMBL" id="MBB3120797.1"/>
    </source>
</evidence>
<name>A0A7W5BCT8_9BURK</name>
<dbReference type="EMBL" id="JACHXD010000011">
    <property type="protein sequence ID" value="MBB3120797.1"/>
    <property type="molecule type" value="Genomic_DNA"/>
</dbReference>
<comment type="caution">
    <text evidence="7">The sequence shown here is derived from an EMBL/GenBank/DDBJ whole genome shotgun (WGS) entry which is preliminary data.</text>
</comment>
<proteinExistence type="predicted"/>
<comment type="caution">
    <text evidence="4">Lacks conserved residue(s) required for the propagation of feature annotation.</text>
</comment>
<dbReference type="InterPro" id="IPR011006">
    <property type="entry name" value="CheY-like_superfamily"/>
</dbReference>
<evidence type="ECO:0000256" key="3">
    <source>
        <dbReference type="ARBA" id="ARBA00023163"/>
    </source>
</evidence>
<evidence type="ECO:0000259" key="6">
    <source>
        <dbReference type="PROSITE" id="PS50110"/>
    </source>
</evidence>
<dbReference type="PROSITE" id="PS50043">
    <property type="entry name" value="HTH_LUXR_2"/>
    <property type="match status" value="1"/>
</dbReference>
<dbReference type="CDD" id="cd06170">
    <property type="entry name" value="LuxR_C_like"/>
    <property type="match status" value="1"/>
</dbReference>
<dbReference type="Pfam" id="PF00196">
    <property type="entry name" value="GerE"/>
    <property type="match status" value="1"/>
</dbReference>
<sequence length="210" mass="22012">MPTAIALIADCPSTRQHLHSLIAADSGMLPLGYAASAAAAETLISRSSANVYLILCHLADRQAPRLTRLALDSHPGCAVAIVAKSGADALLYACLQAGANACLQTECSAAELRDCLRALRNGSAFLCPTSAHQLLRRLQANAPAPLATPLTGRESDILRALGKGLTMNEIGGLHGISPHTAAHHVKRIYRKLGVHTRGEAVYEAAQMGLL</sequence>
<dbReference type="Proteomes" id="UP000541535">
    <property type="component" value="Unassembled WGS sequence"/>
</dbReference>
<dbReference type="InterPro" id="IPR000792">
    <property type="entry name" value="Tscrpt_reg_LuxR_C"/>
</dbReference>